<organism evidence="1 2">
    <name type="scientific">Lecanicillium saksenae</name>
    <dbReference type="NCBI Taxonomy" id="468837"/>
    <lineage>
        <taxon>Eukaryota</taxon>
        <taxon>Fungi</taxon>
        <taxon>Dikarya</taxon>
        <taxon>Ascomycota</taxon>
        <taxon>Pezizomycotina</taxon>
        <taxon>Sordariomycetes</taxon>
        <taxon>Hypocreomycetidae</taxon>
        <taxon>Hypocreales</taxon>
        <taxon>Cordycipitaceae</taxon>
        <taxon>Lecanicillium</taxon>
    </lineage>
</organism>
<keyword evidence="2" id="KW-1185">Reference proteome</keyword>
<accession>A0ACC1R0Y4</accession>
<evidence type="ECO:0000313" key="2">
    <source>
        <dbReference type="Proteomes" id="UP001148737"/>
    </source>
</evidence>
<gene>
    <name evidence="1" type="ORF">NLG97_g3825</name>
</gene>
<comment type="caution">
    <text evidence="1">The sequence shown here is derived from an EMBL/GenBank/DDBJ whole genome shotgun (WGS) entry which is preliminary data.</text>
</comment>
<reference evidence="1" key="1">
    <citation type="submission" date="2022-07" db="EMBL/GenBank/DDBJ databases">
        <title>Genome Sequence of Lecanicillium saksenae.</title>
        <authorList>
            <person name="Buettner E."/>
        </authorList>
    </citation>
    <scope>NUCLEOTIDE SEQUENCE</scope>
    <source>
        <strain evidence="1">VT-O1</strain>
    </source>
</reference>
<protein>
    <submittedName>
        <fullName evidence="1">Uncharacterized protein</fullName>
    </submittedName>
</protein>
<proteinExistence type="predicted"/>
<sequence>MGKYTEEDLQNAIQDVYGGMSGRQAAKKWEVPQSTLQGRLHGTTTRKEAFEQYQRLSDAQERHLCGWILIQDAAGNPPTHNQVRRMAARVLENNSDLEPLGKNWLDGFLARHKEVKTLRGKRLDFKRANGASTDVIQEFFKILEIPAIKKILPQNRYNMDETGLAIGLRENGLVLGSSAKKVAMKKQSGQRFWSTIIECISATGKLIDPVVIFQGKSVQQQWFPSALQKYQNWHFHASSRGWTSNETALNWLRNIFIPQTKPDGDERRLLLVDGHGSHCTVEFLEECYINNIFLVFLPSYSSHVLQPLDVAVFSPAKRAYRRALEKYPDDHDSSPVGKRIFLECYAVARRDGMTIENILAGWKGSGMWPLDKMRPMKSPLLIKEVPPAMPPTPKQRQKQPNYDISTPSNSHKLKRLFTTLITPQSDTYGTRLAQRMIQKQIDTQNTRLAIAQSRILQLEAEVEVLRPKKRTKVDTDPNTEFVEVIEVQNTRSRLKRQLLGTASSPIINMDEFEESEGSGIE</sequence>
<evidence type="ECO:0000313" key="1">
    <source>
        <dbReference type="EMBL" id="KAJ3494828.1"/>
    </source>
</evidence>
<dbReference type="Proteomes" id="UP001148737">
    <property type="component" value="Unassembled WGS sequence"/>
</dbReference>
<dbReference type="EMBL" id="JANAKD010000340">
    <property type="protein sequence ID" value="KAJ3494828.1"/>
    <property type="molecule type" value="Genomic_DNA"/>
</dbReference>
<name>A0ACC1R0Y4_9HYPO</name>